<organism evidence="1 2">
    <name type="scientific">Thermonema lapsum</name>
    <dbReference type="NCBI Taxonomy" id="28195"/>
    <lineage>
        <taxon>Bacteria</taxon>
        <taxon>Pseudomonadati</taxon>
        <taxon>Bacteroidota</taxon>
        <taxon>Cytophagia</taxon>
        <taxon>Cytophagales</taxon>
        <taxon>Thermonemataceae</taxon>
        <taxon>Thermonema</taxon>
    </lineage>
</organism>
<dbReference type="Pfam" id="PF19788">
    <property type="entry name" value="DUF6272"/>
    <property type="match status" value="1"/>
</dbReference>
<comment type="caution">
    <text evidence="1">The sequence shown here is derived from an EMBL/GenBank/DDBJ whole genome shotgun (WGS) entry which is preliminary data.</text>
</comment>
<dbReference type="EMBL" id="JAASRN010000001">
    <property type="protein sequence ID" value="NIK73363.1"/>
    <property type="molecule type" value="Genomic_DNA"/>
</dbReference>
<reference evidence="1 2" key="1">
    <citation type="submission" date="2020-03" db="EMBL/GenBank/DDBJ databases">
        <title>Genomic Encyclopedia of Type Strains, Phase IV (KMG-IV): sequencing the most valuable type-strain genomes for metagenomic binning, comparative biology and taxonomic classification.</title>
        <authorList>
            <person name="Goeker M."/>
        </authorList>
    </citation>
    <scope>NUCLEOTIDE SEQUENCE [LARGE SCALE GENOMIC DNA]</scope>
    <source>
        <strain evidence="1 2">DSM 5718</strain>
    </source>
</reference>
<sequence length="182" mass="20949">MGKFSFFNHYQDLSSKEILVSYKGPMSDVIIYEISKELKNKLAQDPKSGKKVYSIFMELAQNIFFYSSEVSKIGDKEYRVGTIVITEDEEFYTLMAGNLVEKKWIPTLWDKCELINTLDREALRRLKFEQRINPNEDERSKGAGIGLIQIALTSAQPISVEFRDVDDKLSFFALAVNVKKNL</sequence>
<accession>A0A846MP76</accession>
<dbReference type="AlphaFoldDB" id="A0A846MP76"/>
<keyword evidence="2" id="KW-1185">Reference proteome</keyword>
<dbReference type="InterPro" id="IPR046239">
    <property type="entry name" value="DUF6272"/>
</dbReference>
<protein>
    <submittedName>
        <fullName evidence="1">Uncharacterized protein</fullName>
    </submittedName>
</protein>
<gene>
    <name evidence="1" type="ORF">FHS56_000849</name>
</gene>
<dbReference type="RefSeq" id="WP_166918609.1">
    <property type="nucleotide sequence ID" value="NZ_JAASRN010000001.1"/>
</dbReference>
<name>A0A846MP76_9BACT</name>
<proteinExistence type="predicted"/>
<evidence type="ECO:0000313" key="2">
    <source>
        <dbReference type="Proteomes" id="UP000537126"/>
    </source>
</evidence>
<evidence type="ECO:0000313" key="1">
    <source>
        <dbReference type="EMBL" id="NIK73363.1"/>
    </source>
</evidence>
<dbReference type="NCBIfam" id="NF038262">
    <property type="entry name" value="SiaB_fam_kinase"/>
    <property type="match status" value="1"/>
</dbReference>
<dbReference type="Proteomes" id="UP000537126">
    <property type="component" value="Unassembled WGS sequence"/>
</dbReference>